<keyword evidence="2" id="KW-0812">Transmembrane</keyword>
<sequence>MTTPPPGPPDDPPPHGDGPDSFEPQGIPPGYHGPPLSSYPVYPYPLDYPAGPPPQQPRQRRISTVTVLLGPLIFVVLNVIVGFSTVMMTGWADSAGISSDVVLGLGAALLALLAFGGGAMMLRSTNADTRGLGLGLMIGWALTSLVTAGICTGVNPTMYL</sequence>
<reference evidence="3 4" key="1">
    <citation type="submission" date="2018-06" db="EMBL/GenBank/DDBJ databases">
        <authorList>
            <consortium name="Pathogen Informatics"/>
            <person name="Doyle S."/>
        </authorList>
    </citation>
    <scope>NUCLEOTIDE SEQUENCE [LARGE SCALE GENOMIC DNA]</scope>
    <source>
        <strain evidence="3 4">NCTC4524</strain>
    </source>
</reference>
<dbReference type="RefSeq" id="WP_230983378.1">
    <property type="nucleotide sequence ID" value="NZ_CP081000.1"/>
</dbReference>
<evidence type="ECO:0000256" key="2">
    <source>
        <dbReference type="SAM" id="Phobius"/>
    </source>
</evidence>
<accession>A0A378SYM4</accession>
<dbReference type="AlphaFoldDB" id="A0A378SYM4"/>
<feature type="region of interest" description="Disordered" evidence="1">
    <location>
        <begin position="1"/>
        <end position="38"/>
    </location>
</feature>
<protein>
    <submittedName>
        <fullName evidence="3">Uncharacterized protein</fullName>
    </submittedName>
</protein>
<keyword evidence="2" id="KW-1133">Transmembrane helix</keyword>
<dbReference type="STRING" id="1796.ABW05_23010"/>
<proteinExistence type="predicted"/>
<organism evidence="3 4">
    <name type="scientific">Mycolicibacterium senegalense</name>
    <dbReference type="NCBI Taxonomy" id="1796"/>
    <lineage>
        <taxon>Bacteria</taxon>
        <taxon>Bacillati</taxon>
        <taxon>Actinomycetota</taxon>
        <taxon>Actinomycetes</taxon>
        <taxon>Mycobacteriales</taxon>
        <taxon>Mycobacteriaceae</taxon>
        <taxon>Mycolicibacterium</taxon>
    </lineage>
</organism>
<gene>
    <name evidence="3" type="ORF">NCTC4524_00599</name>
</gene>
<evidence type="ECO:0000313" key="4">
    <source>
        <dbReference type="Proteomes" id="UP000254945"/>
    </source>
</evidence>
<evidence type="ECO:0000256" key="1">
    <source>
        <dbReference type="SAM" id="MobiDB-lite"/>
    </source>
</evidence>
<feature type="transmembrane region" description="Helical" evidence="2">
    <location>
        <begin position="134"/>
        <end position="155"/>
    </location>
</feature>
<dbReference type="EMBL" id="UGQQ01000001">
    <property type="protein sequence ID" value="STZ52987.1"/>
    <property type="molecule type" value="Genomic_DNA"/>
</dbReference>
<feature type="transmembrane region" description="Helical" evidence="2">
    <location>
        <begin position="65"/>
        <end position="89"/>
    </location>
</feature>
<feature type="compositionally biased region" description="Pro residues" evidence="1">
    <location>
        <begin position="1"/>
        <end position="11"/>
    </location>
</feature>
<name>A0A378SYM4_9MYCO</name>
<keyword evidence="2" id="KW-0472">Membrane</keyword>
<feature type="transmembrane region" description="Helical" evidence="2">
    <location>
        <begin position="101"/>
        <end position="122"/>
    </location>
</feature>
<dbReference type="Proteomes" id="UP000254945">
    <property type="component" value="Unassembled WGS sequence"/>
</dbReference>
<evidence type="ECO:0000313" key="3">
    <source>
        <dbReference type="EMBL" id="STZ52987.1"/>
    </source>
</evidence>